<evidence type="ECO:0000256" key="3">
    <source>
        <dbReference type="ARBA" id="ARBA00022525"/>
    </source>
</evidence>
<evidence type="ECO:0000256" key="1">
    <source>
        <dbReference type="ARBA" id="ARBA00004613"/>
    </source>
</evidence>
<keyword evidence="5 10" id="KW-0732">Signal</keyword>
<keyword evidence="6" id="KW-0378">Hydrolase</keyword>
<organism evidence="11 12">
    <name type="scientific">Glonium stellatum</name>
    <dbReference type="NCBI Taxonomy" id="574774"/>
    <lineage>
        <taxon>Eukaryota</taxon>
        <taxon>Fungi</taxon>
        <taxon>Dikarya</taxon>
        <taxon>Ascomycota</taxon>
        <taxon>Pezizomycotina</taxon>
        <taxon>Dothideomycetes</taxon>
        <taxon>Pleosporomycetidae</taxon>
        <taxon>Gloniales</taxon>
        <taxon>Gloniaceae</taxon>
        <taxon>Glonium</taxon>
    </lineage>
</organism>
<name>A0A8E2EML7_9PEZI</name>
<feature type="signal peptide" evidence="10">
    <location>
        <begin position="1"/>
        <end position="18"/>
    </location>
</feature>
<evidence type="ECO:0000256" key="2">
    <source>
        <dbReference type="ARBA" id="ARBA00013091"/>
    </source>
</evidence>
<dbReference type="Proteomes" id="UP000250140">
    <property type="component" value="Unassembled WGS sequence"/>
</dbReference>
<evidence type="ECO:0000256" key="5">
    <source>
        <dbReference type="ARBA" id="ARBA00022729"/>
    </source>
</evidence>
<evidence type="ECO:0000256" key="8">
    <source>
        <dbReference type="ARBA" id="ARBA00023326"/>
    </source>
</evidence>
<protein>
    <recommendedName>
        <fullName evidence="2">feruloyl esterase</fullName>
        <ecNumber evidence="2">3.1.1.73</ecNumber>
    </recommendedName>
</protein>
<evidence type="ECO:0000256" key="7">
    <source>
        <dbReference type="ARBA" id="ARBA00023277"/>
    </source>
</evidence>
<sequence>MWSTPFVLSLLLATTGHAIQSPILEQSDGCGKTLPKKVTAGGASANISITSGGLIRSYLIHVPQSYDIDTPVPLILSYHGRGKNASEQELLSQFSNSSYNPNAIAVYPQGVANSKGTRQWYGDPDAPTSINDISFTSDLISHLLSRYCLDPTRLYAAGKSNGGGLVGLLACDPVTSGQIAAFAPVSGAFYLNKSTGELPPCNPSRLPIPIIEFHGWKDKTIRYLGGPDDSDRGNTTSIPVWVDGWAARDNFSVIQNVSSSVCPAPYKKVTKYNWNNTVEHYNISNLFHDWPSTYPNDDGNFTTCFDATSVIMDFFSRWTL</sequence>
<dbReference type="Gene3D" id="3.40.50.1820">
    <property type="entry name" value="alpha/beta hydrolase"/>
    <property type="match status" value="1"/>
</dbReference>
<keyword evidence="7" id="KW-0119">Carbohydrate metabolism</keyword>
<evidence type="ECO:0000256" key="6">
    <source>
        <dbReference type="ARBA" id="ARBA00022801"/>
    </source>
</evidence>
<dbReference type="GO" id="GO:0005576">
    <property type="term" value="C:extracellular region"/>
    <property type="evidence" value="ECO:0007669"/>
    <property type="project" value="UniProtKB-SubCell"/>
</dbReference>
<feature type="chain" id="PRO_5034268084" description="feruloyl esterase" evidence="10">
    <location>
        <begin position="19"/>
        <end position="320"/>
    </location>
</feature>
<comment type="subcellular location">
    <subcellularLocation>
        <location evidence="1">Secreted</location>
    </subcellularLocation>
</comment>
<proteinExistence type="predicted"/>
<dbReference type="AlphaFoldDB" id="A0A8E2EML7"/>
<evidence type="ECO:0000256" key="4">
    <source>
        <dbReference type="ARBA" id="ARBA00022651"/>
    </source>
</evidence>
<evidence type="ECO:0000313" key="11">
    <source>
        <dbReference type="EMBL" id="OCL01449.1"/>
    </source>
</evidence>
<comment type="catalytic activity">
    <reaction evidence="9">
        <text>feruloyl-polysaccharide + H2O = ferulate + polysaccharide.</text>
        <dbReference type="EC" id="3.1.1.73"/>
    </reaction>
</comment>
<dbReference type="PANTHER" id="PTHR38050">
    <property type="match status" value="1"/>
</dbReference>
<keyword evidence="3" id="KW-0964">Secreted</keyword>
<dbReference type="EC" id="3.1.1.73" evidence="2"/>
<dbReference type="InterPro" id="IPR029058">
    <property type="entry name" value="AB_hydrolase_fold"/>
</dbReference>
<evidence type="ECO:0000256" key="9">
    <source>
        <dbReference type="ARBA" id="ARBA00034075"/>
    </source>
</evidence>
<reference evidence="11 12" key="1">
    <citation type="journal article" date="2016" name="Nat. Commun.">
        <title>Ectomycorrhizal ecology is imprinted in the genome of the dominant symbiotic fungus Cenococcum geophilum.</title>
        <authorList>
            <consortium name="DOE Joint Genome Institute"/>
            <person name="Peter M."/>
            <person name="Kohler A."/>
            <person name="Ohm R.A."/>
            <person name="Kuo A."/>
            <person name="Krutzmann J."/>
            <person name="Morin E."/>
            <person name="Arend M."/>
            <person name="Barry K.W."/>
            <person name="Binder M."/>
            <person name="Choi C."/>
            <person name="Clum A."/>
            <person name="Copeland A."/>
            <person name="Grisel N."/>
            <person name="Haridas S."/>
            <person name="Kipfer T."/>
            <person name="LaButti K."/>
            <person name="Lindquist E."/>
            <person name="Lipzen A."/>
            <person name="Maire R."/>
            <person name="Meier B."/>
            <person name="Mihaltcheva S."/>
            <person name="Molinier V."/>
            <person name="Murat C."/>
            <person name="Poggeler S."/>
            <person name="Quandt C.A."/>
            <person name="Sperisen C."/>
            <person name="Tritt A."/>
            <person name="Tisserant E."/>
            <person name="Crous P.W."/>
            <person name="Henrissat B."/>
            <person name="Nehls U."/>
            <person name="Egli S."/>
            <person name="Spatafora J.W."/>
            <person name="Grigoriev I.V."/>
            <person name="Martin F.M."/>
        </authorList>
    </citation>
    <scope>NUCLEOTIDE SEQUENCE [LARGE SCALE GENOMIC DNA]</scope>
    <source>
        <strain evidence="11 12">CBS 207.34</strain>
    </source>
</reference>
<dbReference type="EMBL" id="KV751130">
    <property type="protein sequence ID" value="OCL01449.1"/>
    <property type="molecule type" value="Genomic_DNA"/>
</dbReference>
<dbReference type="OrthoDB" id="424610at2759"/>
<evidence type="ECO:0000313" key="12">
    <source>
        <dbReference type="Proteomes" id="UP000250140"/>
    </source>
</evidence>
<dbReference type="SUPFAM" id="SSF53474">
    <property type="entry name" value="alpha/beta-Hydrolases"/>
    <property type="match status" value="1"/>
</dbReference>
<keyword evidence="12" id="KW-1185">Reference proteome</keyword>
<gene>
    <name evidence="11" type="ORF">AOQ84DRAFT_328942</name>
</gene>
<keyword evidence="8" id="KW-0624">Polysaccharide degradation</keyword>
<dbReference type="PANTHER" id="PTHR38050:SF2">
    <property type="entry name" value="FERULOYL ESTERASE C-RELATED"/>
    <property type="match status" value="1"/>
</dbReference>
<dbReference type="GO" id="GO:0030600">
    <property type="term" value="F:feruloyl esterase activity"/>
    <property type="evidence" value="ECO:0007669"/>
    <property type="project" value="UniProtKB-EC"/>
</dbReference>
<keyword evidence="4" id="KW-0858">Xylan degradation</keyword>
<evidence type="ECO:0000256" key="10">
    <source>
        <dbReference type="SAM" id="SignalP"/>
    </source>
</evidence>
<dbReference type="InterPro" id="IPR043595">
    <property type="entry name" value="FaeB/C/D"/>
</dbReference>
<accession>A0A8E2EML7</accession>
<dbReference type="GO" id="GO:0045493">
    <property type="term" value="P:xylan catabolic process"/>
    <property type="evidence" value="ECO:0007669"/>
    <property type="project" value="UniProtKB-KW"/>
</dbReference>